<feature type="transmembrane region" description="Helical" evidence="17">
    <location>
        <begin position="53"/>
        <end position="71"/>
    </location>
</feature>
<comment type="subcellular location">
    <subcellularLocation>
        <location evidence="2">Mitochondrion inner membrane</location>
        <topology evidence="2">Single-pass membrane protein</topology>
    </subcellularLocation>
</comment>
<dbReference type="PhylomeDB" id="B3RIK8"/>
<evidence type="ECO:0000256" key="7">
    <source>
        <dbReference type="ARBA" id="ARBA00022692"/>
    </source>
</evidence>
<dbReference type="RefSeq" id="XP_002108938.1">
    <property type="nucleotide sequence ID" value="XM_002108902.1"/>
</dbReference>
<dbReference type="eggNOG" id="ENOG502S7S9">
    <property type="taxonomic scope" value="Eukaryota"/>
</dbReference>
<keyword evidence="10" id="KW-0249">Electron transport</keyword>
<evidence type="ECO:0000313" key="18">
    <source>
        <dbReference type="EMBL" id="EDV29736.1"/>
    </source>
</evidence>
<keyword evidence="13 17" id="KW-0472">Membrane</keyword>
<comment type="subunit">
    <text evidence="16">Complex I is composed of 45 different subunits. Interacts with BCAP31.</text>
</comment>
<evidence type="ECO:0000256" key="1">
    <source>
        <dbReference type="ARBA" id="ARBA00003195"/>
    </source>
</evidence>
<dbReference type="GeneID" id="6749419"/>
<evidence type="ECO:0000256" key="4">
    <source>
        <dbReference type="ARBA" id="ARBA00018632"/>
    </source>
</evidence>
<dbReference type="Proteomes" id="UP000009022">
    <property type="component" value="Unassembled WGS sequence"/>
</dbReference>
<dbReference type="Pfam" id="PF10183">
    <property type="entry name" value="ESSS"/>
    <property type="match status" value="1"/>
</dbReference>
<dbReference type="PANTHER" id="PTHR40637:SF1">
    <property type="entry name" value="ESSS SUBUNIT OF NADH:UBIQUINONE OXIDOREDUCTASE (COMPLEX I) PROTEIN"/>
    <property type="match status" value="1"/>
</dbReference>
<dbReference type="OrthoDB" id="2147978at2759"/>
<dbReference type="PANTHER" id="PTHR40637">
    <property type="entry name" value="ESSS SUBUNIT OF NADH:UBIQUINONE OXIDOREDUCTASE (COMPLEX I) PROTEIN"/>
    <property type="match status" value="1"/>
</dbReference>
<accession>B3RIK8</accession>
<evidence type="ECO:0000256" key="6">
    <source>
        <dbReference type="ARBA" id="ARBA00022660"/>
    </source>
</evidence>
<evidence type="ECO:0000313" key="19">
    <source>
        <dbReference type="Proteomes" id="UP000009022"/>
    </source>
</evidence>
<evidence type="ECO:0000256" key="14">
    <source>
        <dbReference type="ARBA" id="ARBA00030753"/>
    </source>
</evidence>
<evidence type="ECO:0000256" key="9">
    <source>
        <dbReference type="ARBA" id="ARBA00022946"/>
    </source>
</evidence>
<dbReference type="HOGENOM" id="CLU_2174160_0_0_1"/>
<evidence type="ECO:0000256" key="13">
    <source>
        <dbReference type="ARBA" id="ARBA00023136"/>
    </source>
</evidence>
<proteinExistence type="inferred from homology"/>
<keyword evidence="11 17" id="KW-1133">Transmembrane helix</keyword>
<dbReference type="CTD" id="6749419"/>
<dbReference type="EMBL" id="DS985241">
    <property type="protein sequence ID" value="EDV29736.1"/>
    <property type="molecule type" value="Genomic_DNA"/>
</dbReference>
<dbReference type="InParanoid" id="B3RIK8"/>
<organism evidence="18 19">
    <name type="scientific">Trichoplax adhaerens</name>
    <name type="common">Trichoplax reptans</name>
    <dbReference type="NCBI Taxonomy" id="10228"/>
    <lineage>
        <taxon>Eukaryota</taxon>
        <taxon>Metazoa</taxon>
        <taxon>Placozoa</taxon>
        <taxon>Uniplacotomia</taxon>
        <taxon>Trichoplacea</taxon>
        <taxon>Trichoplacidae</taxon>
        <taxon>Trichoplax</taxon>
    </lineage>
</organism>
<keyword evidence="12" id="KW-0496">Mitochondrion</keyword>
<sequence>MVFGISTVIRKTKSYNVLVSSVRRIAEKPNGFLFNEKPRRPGELRKKEDWENIWVFGLGLSLLLGVVGYHYKPDTTLRNWAKNKALERIETRDKLRKDQELDMSASTEST</sequence>
<evidence type="ECO:0000256" key="15">
    <source>
        <dbReference type="ARBA" id="ARBA00031387"/>
    </source>
</evidence>
<evidence type="ECO:0000256" key="5">
    <source>
        <dbReference type="ARBA" id="ARBA00022448"/>
    </source>
</evidence>
<evidence type="ECO:0000256" key="17">
    <source>
        <dbReference type="SAM" id="Phobius"/>
    </source>
</evidence>
<comment type="function">
    <text evidence="1">Accessory subunit of the mitochondrial membrane respiratory chain NADH dehydrogenase (Complex I), that is believed not to be involved in catalysis. Complex I functions in the transfer of electrons from NADH to the respiratory chain. The immediate electron acceptor for the enzyme is believed to be ubiquinone.</text>
</comment>
<dbReference type="InterPro" id="IPR019329">
    <property type="entry name" value="NADH_UbQ_OxRdtase_ESSS_su"/>
</dbReference>
<keyword evidence="6" id="KW-0679">Respiratory chain</keyword>
<name>B3RIK8_TRIAD</name>
<evidence type="ECO:0000256" key="12">
    <source>
        <dbReference type="ARBA" id="ARBA00023128"/>
    </source>
</evidence>
<dbReference type="AlphaFoldDB" id="B3RIK8"/>
<evidence type="ECO:0000256" key="10">
    <source>
        <dbReference type="ARBA" id="ARBA00022982"/>
    </source>
</evidence>
<evidence type="ECO:0000256" key="2">
    <source>
        <dbReference type="ARBA" id="ARBA00004434"/>
    </source>
</evidence>
<comment type="similarity">
    <text evidence="3">Belongs to the complex I NDUFB11 subunit family.</text>
</comment>
<keyword evidence="7 17" id="KW-0812">Transmembrane</keyword>
<reference evidence="18 19" key="1">
    <citation type="journal article" date="2008" name="Nature">
        <title>The Trichoplax genome and the nature of placozoans.</title>
        <authorList>
            <person name="Srivastava M."/>
            <person name="Begovic E."/>
            <person name="Chapman J."/>
            <person name="Putnam N.H."/>
            <person name="Hellsten U."/>
            <person name="Kawashima T."/>
            <person name="Kuo A."/>
            <person name="Mitros T."/>
            <person name="Salamov A."/>
            <person name="Carpenter M.L."/>
            <person name="Signorovitch A.Y."/>
            <person name="Moreno M.A."/>
            <person name="Kamm K."/>
            <person name="Grimwood J."/>
            <person name="Schmutz J."/>
            <person name="Shapiro H."/>
            <person name="Grigoriev I.V."/>
            <person name="Buss L.W."/>
            <person name="Schierwater B."/>
            <person name="Dellaporta S.L."/>
            <person name="Rokhsar D.S."/>
        </authorList>
    </citation>
    <scope>NUCLEOTIDE SEQUENCE [LARGE SCALE GENOMIC DNA]</scope>
    <source>
        <strain evidence="18 19">Grell-BS-1999</strain>
    </source>
</reference>
<evidence type="ECO:0000256" key="11">
    <source>
        <dbReference type="ARBA" id="ARBA00022989"/>
    </source>
</evidence>
<evidence type="ECO:0000256" key="8">
    <source>
        <dbReference type="ARBA" id="ARBA00022792"/>
    </source>
</evidence>
<keyword evidence="5" id="KW-0813">Transport</keyword>
<dbReference type="KEGG" id="tad:TRIADDRAFT_63552"/>
<gene>
    <name evidence="18" type="ORF">TRIADDRAFT_63552</name>
</gene>
<evidence type="ECO:0000256" key="3">
    <source>
        <dbReference type="ARBA" id="ARBA00008915"/>
    </source>
</evidence>
<evidence type="ECO:0000256" key="16">
    <source>
        <dbReference type="ARBA" id="ARBA00046528"/>
    </source>
</evidence>
<dbReference type="STRING" id="10228.B3RIK8"/>
<dbReference type="GO" id="GO:0005743">
    <property type="term" value="C:mitochondrial inner membrane"/>
    <property type="evidence" value="ECO:0007669"/>
    <property type="project" value="UniProtKB-SubCell"/>
</dbReference>
<keyword evidence="9" id="KW-0809">Transit peptide</keyword>
<keyword evidence="8" id="KW-0999">Mitochondrion inner membrane</keyword>
<protein>
    <recommendedName>
        <fullName evidence="4">NADH dehydrogenase [ubiquinone] 1 beta subcomplex subunit 11, mitochondrial</fullName>
    </recommendedName>
    <alternativeName>
        <fullName evidence="15">Complex I-ESSS</fullName>
    </alternativeName>
    <alternativeName>
        <fullName evidence="14">NADH-ubiquinone oxidoreductase ESSS subunit</fullName>
    </alternativeName>
</protein>
<keyword evidence="19" id="KW-1185">Reference proteome</keyword>